<reference evidence="3 4" key="1">
    <citation type="submission" date="2019-03" db="EMBL/GenBank/DDBJ databases">
        <title>Sequencing 25 genomes of Wallemia mellicola.</title>
        <authorList>
            <person name="Gostincar C."/>
        </authorList>
    </citation>
    <scope>NUCLEOTIDE SEQUENCE [LARGE SCALE GENOMIC DNA]</scope>
    <source>
        <strain evidence="2 4">EXF-1274</strain>
        <strain evidence="1 3">EXF-8738</strain>
    </source>
</reference>
<organism evidence="2 4">
    <name type="scientific">Wallemia mellicola</name>
    <dbReference type="NCBI Taxonomy" id="1708541"/>
    <lineage>
        <taxon>Eukaryota</taxon>
        <taxon>Fungi</taxon>
        <taxon>Dikarya</taxon>
        <taxon>Basidiomycota</taxon>
        <taxon>Wallemiomycotina</taxon>
        <taxon>Wallemiomycetes</taxon>
        <taxon>Wallemiales</taxon>
        <taxon>Wallemiaceae</taxon>
        <taxon>Wallemia</taxon>
    </lineage>
</organism>
<protein>
    <submittedName>
        <fullName evidence="2">Uncharacterized protein</fullName>
    </submittedName>
</protein>
<name>A0A4T0PS26_9BASI</name>
<evidence type="ECO:0000313" key="1">
    <source>
        <dbReference type="EMBL" id="TIC33443.1"/>
    </source>
</evidence>
<accession>A0A4T0PS26</accession>
<evidence type="ECO:0000313" key="4">
    <source>
        <dbReference type="Proteomes" id="UP000309601"/>
    </source>
</evidence>
<dbReference type="EMBL" id="SPRW01000041">
    <property type="protein sequence ID" value="TIC62903.1"/>
    <property type="molecule type" value="Genomic_DNA"/>
</dbReference>
<gene>
    <name evidence="2" type="ORF">E3Q02_03281</name>
    <name evidence="1" type="ORF">E3Q10_00758</name>
</gene>
<dbReference type="EMBL" id="SPRO01000005">
    <property type="protein sequence ID" value="TIC33443.1"/>
    <property type="molecule type" value="Genomic_DNA"/>
</dbReference>
<evidence type="ECO:0000313" key="2">
    <source>
        <dbReference type="EMBL" id="TIC62903.1"/>
    </source>
</evidence>
<dbReference type="Proteomes" id="UP000309601">
    <property type="component" value="Unassembled WGS sequence"/>
</dbReference>
<proteinExistence type="predicted"/>
<sequence>MRGAGRSKCVIPGSIKDEGLYLVISAILDLSLRLTLSVYTVQRVLAHSKASVSANVARGDFTGISSFLHSQPTQKSSKCQIPNISDDIIEKLVLPIVLNDHIN</sequence>
<dbReference type="Proteomes" id="UP000305647">
    <property type="component" value="Unassembled WGS sequence"/>
</dbReference>
<dbReference type="AlphaFoldDB" id="A0A4T0PS26"/>
<evidence type="ECO:0000313" key="3">
    <source>
        <dbReference type="Proteomes" id="UP000305647"/>
    </source>
</evidence>
<comment type="caution">
    <text evidence="2">The sequence shown here is derived from an EMBL/GenBank/DDBJ whole genome shotgun (WGS) entry which is preliminary data.</text>
</comment>